<keyword evidence="3" id="KW-1185">Reference proteome</keyword>
<protein>
    <submittedName>
        <fullName evidence="2">Uncharacterized protein</fullName>
    </submittedName>
</protein>
<organism evidence="2 3">
    <name type="scientific">Panicum virgatum</name>
    <name type="common">Blackwell switchgrass</name>
    <dbReference type="NCBI Taxonomy" id="38727"/>
    <lineage>
        <taxon>Eukaryota</taxon>
        <taxon>Viridiplantae</taxon>
        <taxon>Streptophyta</taxon>
        <taxon>Embryophyta</taxon>
        <taxon>Tracheophyta</taxon>
        <taxon>Spermatophyta</taxon>
        <taxon>Magnoliopsida</taxon>
        <taxon>Liliopsida</taxon>
        <taxon>Poales</taxon>
        <taxon>Poaceae</taxon>
        <taxon>PACMAD clade</taxon>
        <taxon>Panicoideae</taxon>
        <taxon>Panicodae</taxon>
        <taxon>Paniceae</taxon>
        <taxon>Panicinae</taxon>
        <taxon>Panicum</taxon>
        <taxon>Panicum sect. Hiantes</taxon>
    </lineage>
</organism>
<dbReference type="AlphaFoldDB" id="A0A8T0W7P8"/>
<name>A0A8T0W7P8_PANVG</name>
<dbReference type="Proteomes" id="UP000823388">
    <property type="component" value="Chromosome 2K"/>
</dbReference>
<evidence type="ECO:0000256" key="1">
    <source>
        <dbReference type="SAM" id="MobiDB-lite"/>
    </source>
</evidence>
<evidence type="ECO:0000313" key="3">
    <source>
        <dbReference type="Proteomes" id="UP000823388"/>
    </source>
</evidence>
<proteinExistence type="predicted"/>
<evidence type="ECO:0000313" key="2">
    <source>
        <dbReference type="EMBL" id="KAG2643455.1"/>
    </source>
</evidence>
<comment type="caution">
    <text evidence="2">The sequence shown here is derived from an EMBL/GenBank/DDBJ whole genome shotgun (WGS) entry which is preliminary data.</text>
</comment>
<dbReference type="EMBL" id="CM029039">
    <property type="protein sequence ID" value="KAG2643455.1"/>
    <property type="molecule type" value="Genomic_DNA"/>
</dbReference>
<accession>A0A8T0W7P8</accession>
<reference evidence="2" key="1">
    <citation type="submission" date="2020-05" db="EMBL/GenBank/DDBJ databases">
        <title>WGS assembly of Panicum virgatum.</title>
        <authorList>
            <person name="Lovell J.T."/>
            <person name="Jenkins J."/>
            <person name="Shu S."/>
            <person name="Juenger T.E."/>
            <person name="Schmutz J."/>
        </authorList>
    </citation>
    <scope>NUCLEOTIDE SEQUENCE</scope>
    <source>
        <strain evidence="2">AP13</strain>
    </source>
</reference>
<feature type="region of interest" description="Disordered" evidence="1">
    <location>
        <begin position="1"/>
        <end position="21"/>
    </location>
</feature>
<gene>
    <name evidence="2" type="ORF">PVAP13_2KG335506</name>
</gene>
<sequence length="161" mass="17934">MWAVAALPPSAAPDERLEEDDVEHERPVALVHYHAKARPRRNTVDDESALDVWQLHCRAGGERPLEGAGGVVGIYHPHYASLRRPDGERPCHGVTVADELTVVVACKPEEAVQRSTNRRRHWPCLYCLDLCQVHGDAIPGNDVAEVCHSPWTAHRKRTCST</sequence>